<dbReference type="Proteomes" id="UP001362999">
    <property type="component" value="Unassembled WGS sequence"/>
</dbReference>
<proteinExistence type="predicted"/>
<comment type="caution">
    <text evidence="1">The sequence shown here is derived from an EMBL/GenBank/DDBJ whole genome shotgun (WGS) entry which is preliminary data.</text>
</comment>
<keyword evidence="2" id="KW-1185">Reference proteome</keyword>
<dbReference type="AlphaFoldDB" id="A0AAW0DXI1"/>
<name>A0AAW0DXI1_9AGAR</name>
<organism evidence="1 2">
    <name type="scientific">Favolaschia claudopus</name>
    <dbReference type="NCBI Taxonomy" id="2862362"/>
    <lineage>
        <taxon>Eukaryota</taxon>
        <taxon>Fungi</taxon>
        <taxon>Dikarya</taxon>
        <taxon>Basidiomycota</taxon>
        <taxon>Agaricomycotina</taxon>
        <taxon>Agaricomycetes</taxon>
        <taxon>Agaricomycetidae</taxon>
        <taxon>Agaricales</taxon>
        <taxon>Marasmiineae</taxon>
        <taxon>Mycenaceae</taxon>
        <taxon>Favolaschia</taxon>
    </lineage>
</organism>
<evidence type="ECO:0000313" key="2">
    <source>
        <dbReference type="Proteomes" id="UP001362999"/>
    </source>
</evidence>
<evidence type="ECO:0000313" key="1">
    <source>
        <dbReference type="EMBL" id="KAK7055578.1"/>
    </source>
</evidence>
<dbReference type="EMBL" id="JAWWNJ010000005">
    <property type="protein sequence ID" value="KAK7055578.1"/>
    <property type="molecule type" value="Genomic_DNA"/>
</dbReference>
<accession>A0AAW0DXI1</accession>
<evidence type="ECO:0008006" key="3">
    <source>
        <dbReference type="Google" id="ProtNLM"/>
    </source>
</evidence>
<gene>
    <name evidence="1" type="ORF">R3P38DRAFT_1361524</name>
</gene>
<reference evidence="1 2" key="1">
    <citation type="journal article" date="2024" name="J Genomics">
        <title>Draft genome sequencing and assembly of Favolaschia claudopus CIRM-BRFM 2984 isolated from oak limbs.</title>
        <authorList>
            <person name="Navarro D."/>
            <person name="Drula E."/>
            <person name="Chaduli D."/>
            <person name="Cazenave R."/>
            <person name="Ahrendt S."/>
            <person name="Wang J."/>
            <person name="Lipzen A."/>
            <person name="Daum C."/>
            <person name="Barry K."/>
            <person name="Grigoriev I.V."/>
            <person name="Favel A."/>
            <person name="Rosso M.N."/>
            <person name="Martin F."/>
        </authorList>
    </citation>
    <scope>NUCLEOTIDE SEQUENCE [LARGE SCALE GENOMIC DNA]</scope>
    <source>
        <strain evidence="1 2">CIRM-BRFM 2984</strain>
    </source>
</reference>
<sequence length="247" mass="27786">MPVPEIPVELLAQIISAAWHMRLSPQELITLIQSSALVNSTWADTFDLISSRDVYIPSAAFCDDFIRRLRTPPPALVHPEPLTTRFRNLFLGRPAKSSPRRRSANNSCQSITIQIPNLDVHPPHNRPMRLPMGSVLDDLLEQLDVHSLAPNLRRLSIEYVDAGFDDVFGRVGLAALPEQVTHLDVSYVYSSTMPPWLAGALQDKQARRKQFKWRAESVMRLSVFGASEKTVADLVLCCPNVRDVERL</sequence>
<protein>
    <recommendedName>
        <fullName evidence="3">F-box domain-containing protein</fullName>
    </recommendedName>
</protein>